<protein>
    <submittedName>
        <fullName evidence="6">Biotin synthase-related enzyme</fullName>
    </submittedName>
</protein>
<dbReference type="InterPro" id="IPR006638">
    <property type="entry name" value="Elp3/MiaA/NifB-like_rSAM"/>
</dbReference>
<dbReference type="SUPFAM" id="SSF102114">
    <property type="entry name" value="Radical SAM enzymes"/>
    <property type="match status" value="1"/>
</dbReference>
<dbReference type="SMART" id="SM00729">
    <property type="entry name" value="Elp3"/>
    <property type="match status" value="1"/>
</dbReference>
<dbReference type="GO" id="GO:0046872">
    <property type="term" value="F:metal ion binding"/>
    <property type="evidence" value="ECO:0007669"/>
    <property type="project" value="UniProtKB-KW"/>
</dbReference>
<dbReference type="eggNOG" id="arCOG00662">
    <property type="taxonomic scope" value="Archaea"/>
</dbReference>
<dbReference type="EnsemblBacteria" id="ABM80369">
    <property type="protein sequence ID" value="ABM80369"/>
    <property type="gene ID" value="Hbut_0507"/>
</dbReference>
<dbReference type="InterPro" id="IPR007197">
    <property type="entry name" value="rSAM"/>
</dbReference>
<evidence type="ECO:0000256" key="4">
    <source>
        <dbReference type="ARBA" id="ARBA00023014"/>
    </source>
</evidence>
<dbReference type="Proteomes" id="UP000002593">
    <property type="component" value="Chromosome"/>
</dbReference>
<dbReference type="Pfam" id="PF04055">
    <property type="entry name" value="Radical_SAM"/>
    <property type="match status" value="1"/>
</dbReference>
<sequence length="333" mass="37077">MEEILVRASIGTLAALGLAGIRVAAKPTTAYLLQYSPYGCLAGCKFCTQSLRSPASKDMLSRVKWPVVRLTELLAAWRKAGRPFTRICIQTVVKPWFGCEAARILEAIRTIDQETPASIASTPVSTRLLLYWKSLGVDYLGVGLDAVTPTVFRRAGKPFTWTSYMDFIERGIAVYGRGHVYVHLIVGLGEKPTEIIRLMEKLYAMGARVALFNYTAVTSWKTSSVRIEDYRLLQLAREILEEGLDPWDYIEERNGSLVLRECPPVNLVKAVLTSGCPGCNRPFYNESPRGPIYNYPSPALAVRDREALKHQLLGRARGLERCIEGWVSQSSGS</sequence>
<dbReference type="KEGG" id="hbu:Hbut_0507"/>
<keyword evidence="1" id="KW-0949">S-adenosyl-L-methionine</keyword>
<dbReference type="GeneID" id="4781961"/>
<dbReference type="SFLD" id="SFLDS00029">
    <property type="entry name" value="Radical_SAM"/>
    <property type="match status" value="1"/>
</dbReference>
<dbReference type="InterPro" id="IPR058240">
    <property type="entry name" value="rSAM_sf"/>
</dbReference>
<evidence type="ECO:0000259" key="5">
    <source>
        <dbReference type="PROSITE" id="PS51918"/>
    </source>
</evidence>
<organism evidence="6 7">
    <name type="scientific">Hyperthermus butylicus (strain DSM 5456 / JCM 9403 / PLM1-5)</name>
    <dbReference type="NCBI Taxonomy" id="415426"/>
    <lineage>
        <taxon>Archaea</taxon>
        <taxon>Thermoproteota</taxon>
        <taxon>Thermoprotei</taxon>
        <taxon>Desulfurococcales</taxon>
        <taxon>Pyrodictiaceae</taxon>
        <taxon>Hyperthermus</taxon>
    </lineage>
</organism>
<name>A2BK58_HYPBU</name>
<dbReference type="GO" id="GO:0051536">
    <property type="term" value="F:iron-sulfur cluster binding"/>
    <property type="evidence" value="ECO:0007669"/>
    <property type="project" value="UniProtKB-KW"/>
</dbReference>
<evidence type="ECO:0000256" key="1">
    <source>
        <dbReference type="ARBA" id="ARBA00022691"/>
    </source>
</evidence>
<dbReference type="Gene3D" id="3.20.20.70">
    <property type="entry name" value="Aldolase class I"/>
    <property type="match status" value="1"/>
</dbReference>
<dbReference type="RefSeq" id="WP_011821687.1">
    <property type="nucleotide sequence ID" value="NC_008818.1"/>
</dbReference>
<dbReference type="SFLD" id="SFLDG01098">
    <property type="entry name" value="Uncharacterised_Radical_SAM_Su"/>
    <property type="match status" value="1"/>
</dbReference>
<gene>
    <name evidence="6" type="ordered locus">Hbut_0507</name>
</gene>
<dbReference type="AlphaFoldDB" id="A2BK58"/>
<dbReference type="EMBL" id="CP000493">
    <property type="protein sequence ID" value="ABM80369.1"/>
    <property type="molecule type" value="Genomic_DNA"/>
</dbReference>
<reference evidence="6 7" key="1">
    <citation type="journal article" date="2007" name="Archaea">
        <title>The genome of Hyperthermus butylicus: a sulfur-reducing, peptide fermenting, neutrophilic Crenarchaeote growing up to 108 degrees C.</title>
        <authorList>
            <person name="Brugger K."/>
            <person name="Chen L."/>
            <person name="Stark M."/>
            <person name="Zibat A."/>
            <person name="Redder P."/>
            <person name="Ruepp A."/>
            <person name="Awayez M."/>
            <person name="She Q."/>
            <person name="Garrett R.A."/>
            <person name="Klenk H.P."/>
        </authorList>
    </citation>
    <scope>NUCLEOTIDE SEQUENCE [LARGE SCALE GENOMIC DNA]</scope>
    <source>
        <strain evidence="7">DSM 5456 / JCM 9403 / PLM1-5</strain>
    </source>
</reference>
<keyword evidence="2" id="KW-0479">Metal-binding</keyword>
<accession>A2BK58</accession>
<proteinExistence type="predicted"/>
<keyword evidence="7" id="KW-1185">Reference proteome</keyword>
<feature type="domain" description="Radical SAM core" evidence="5">
    <location>
        <begin position="25"/>
        <end position="260"/>
    </location>
</feature>
<evidence type="ECO:0000313" key="6">
    <source>
        <dbReference type="EMBL" id="ABM80369.1"/>
    </source>
</evidence>
<evidence type="ECO:0000256" key="3">
    <source>
        <dbReference type="ARBA" id="ARBA00023004"/>
    </source>
</evidence>
<dbReference type="InterPro" id="IPR013785">
    <property type="entry name" value="Aldolase_TIM"/>
</dbReference>
<dbReference type="GO" id="GO:0003824">
    <property type="term" value="F:catalytic activity"/>
    <property type="evidence" value="ECO:0007669"/>
    <property type="project" value="InterPro"/>
</dbReference>
<evidence type="ECO:0000313" key="7">
    <source>
        <dbReference type="Proteomes" id="UP000002593"/>
    </source>
</evidence>
<keyword evidence="4" id="KW-0411">Iron-sulfur</keyword>
<dbReference type="STRING" id="415426.Hbut_0507"/>
<dbReference type="PROSITE" id="PS51918">
    <property type="entry name" value="RADICAL_SAM"/>
    <property type="match status" value="1"/>
</dbReference>
<dbReference type="HOGENOM" id="CLU_054041_0_0_2"/>
<keyword evidence="3" id="KW-0408">Iron</keyword>
<evidence type="ECO:0000256" key="2">
    <source>
        <dbReference type="ARBA" id="ARBA00022723"/>
    </source>
</evidence>